<dbReference type="EMBL" id="JAJAUY010000001">
    <property type="protein sequence ID" value="MCB5177781.1"/>
    <property type="molecule type" value="Genomic_DNA"/>
</dbReference>
<protein>
    <submittedName>
        <fullName evidence="5">ATP-dependent DNA ligase</fullName>
    </submittedName>
</protein>
<dbReference type="PANTHER" id="PTHR45674:SF4">
    <property type="entry name" value="DNA LIGASE 1"/>
    <property type="match status" value="1"/>
</dbReference>
<gene>
    <name evidence="5" type="ORF">LG632_00015</name>
</gene>
<dbReference type="InterPro" id="IPR050191">
    <property type="entry name" value="ATP-dep_DNA_ligase"/>
</dbReference>
<dbReference type="RefSeq" id="WP_226724189.1">
    <property type="nucleotide sequence ID" value="NZ_JAJAUY010000001.1"/>
</dbReference>
<dbReference type="Gene3D" id="3.30.470.30">
    <property type="entry name" value="DNA ligase/mRNA capping enzyme"/>
    <property type="match status" value="1"/>
</dbReference>
<accession>A0ABS8AZJ7</accession>
<dbReference type="Proteomes" id="UP001199054">
    <property type="component" value="Unassembled WGS sequence"/>
</dbReference>
<evidence type="ECO:0000256" key="1">
    <source>
        <dbReference type="ARBA" id="ARBA00007572"/>
    </source>
</evidence>
<evidence type="ECO:0000313" key="6">
    <source>
        <dbReference type="Proteomes" id="UP001199054"/>
    </source>
</evidence>
<dbReference type="Gene3D" id="3.30.1490.70">
    <property type="match status" value="1"/>
</dbReference>
<evidence type="ECO:0000313" key="5">
    <source>
        <dbReference type="EMBL" id="MCB5177781.1"/>
    </source>
</evidence>
<evidence type="ECO:0000259" key="4">
    <source>
        <dbReference type="PROSITE" id="PS50160"/>
    </source>
</evidence>
<feature type="compositionally biased region" description="Low complexity" evidence="3">
    <location>
        <begin position="276"/>
        <end position="295"/>
    </location>
</feature>
<keyword evidence="6" id="KW-1185">Reference proteome</keyword>
<dbReference type="SUPFAM" id="SSF56091">
    <property type="entry name" value="DNA ligase/mRNA capping enzyme, catalytic domain"/>
    <property type="match status" value="1"/>
</dbReference>
<organism evidence="5 6">
    <name type="scientific">Streptomyces antimicrobicus</name>
    <dbReference type="NCBI Taxonomy" id="2883108"/>
    <lineage>
        <taxon>Bacteria</taxon>
        <taxon>Bacillati</taxon>
        <taxon>Actinomycetota</taxon>
        <taxon>Actinomycetes</taxon>
        <taxon>Kitasatosporales</taxon>
        <taxon>Streptomycetaceae</taxon>
        <taxon>Streptomyces</taxon>
    </lineage>
</organism>
<dbReference type="GO" id="GO:0016874">
    <property type="term" value="F:ligase activity"/>
    <property type="evidence" value="ECO:0007669"/>
    <property type="project" value="UniProtKB-KW"/>
</dbReference>
<dbReference type="Pfam" id="PF01068">
    <property type="entry name" value="DNA_ligase_A_M"/>
    <property type="match status" value="1"/>
</dbReference>
<dbReference type="PROSITE" id="PS50160">
    <property type="entry name" value="DNA_LIGASE_A3"/>
    <property type="match status" value="1"/>
</dbReference>
<proteinExistence type="inferred from homology"/>
<evidence type="ECO:0000256" key="2">
    <source>
        <dbReference type="ARBA" id="ARBA00022598"/>
    </source>
</evidence>
<feature type="region of interest" description="Disordered" evidence="3">
    <location>
        <begin position="241"/>
        <end position="344"/>
    </location>
</feature>
<feature type="domain" description="ATP-dependent DNA ligase family profile" evidence="4">
    <location>
        <begin position="99"/>
        <end position="222"/>
    </location>
</feature>
<comment type="similarity">
    <text evidence="1">Belongs to the ATP-dependent DNA ligase family.</text>
</comment>
<sequence>MIRVALAVSVRTLPVGPGLAYEPKFDGHRLVVRRTATGVVLQARSGRNVTSAFPDLATAAGRLPADTTLDGEVVVWHDGRTDFALVQRRAAATPARATSLAVSLPASYAAFDVLELAGVDVRTRPYERRRALLVDLLLPLGPPLQPVPMTTDPELARTWYETLPASGIEGLVIKRLDQPYPAGRRAWRKLRHTDVHDAAVIGYTGTPRRPSALVLILPGAEDEPPVVSSPLSAQVRGEMAALLSGPGGGGGGGETEQTGETGKEGAKGGKGKEGASRGTASTTAAPESPESPGAPESREGPEMATAIGVGEVPYTPLRVPLSAEVRATEGRHPPPEVLRLRQEP</sequence>
<feature type="compositionally biased region" description="Basic and acidic residues" evidence="3">
    <location>
        <begin position="261"/>
        <end position="275"/>
    </location>
</feature>
<dbReference type="InterPro" id="IPR012310">
    <property type="entry name" value="DNA_ligase_ATP-dep_cent"/>
</dbReference>
<comment type="caution">
    <text evidence="5">The sequence shown here is derived from an EMBL/GenBank/DDBJ whole genome shotgun (WGS) entry which is preliminary data.</text>
</comment>
<name>A0ABS8AZJ7_9ACTN</name>
<feature type="compositionally biased region" description="Gly residues" evidence="3">
    <location>
        <begin position="245"/>
        <end position="254"/>
    </location>
</feature>
<evidence type="ECO:0000256" key="3">
    <source>
        <dbReference type="SAM" id="MobiDB-lite"/>
    </source>
</evidence>
<keyword evidence="2 5" id="KW-0436">Ligase</keyword>
<feature type="compositionally biased region" description="Basic and acidic residues" evidence="3">
    <location>
        <begin position="326"/>
        <end position="344"/>
    </location>
</feature>
<reference evidence="5 6" key="1">
    <citation type="submission" date="2021-10" db="EMBL/GenBank/DDBJ databases">
        <title>Streptomyces sp. strain SMC 277, a novel streptomycete isolated from soil.</title>
        <authorList>
            <person name="Chanama M."/>
        </authorList>
    </citation>
    <scope>NUCLEOTIDE SEQUENCE [LARGE SCALE GENOMIC DNA]</scope>
    <source>
        <strain evidence="5 6">SMC 277</strain>
    </source>
</reference>
<dbReference type="PANTHER" id="PTHR45674">
    <property type="entry name" value="DNA LIGASE 1/3 FAMILY MEMBER"/>
    <property type="match status" value="1"/>
</dbReference>